<dbReference type="InterPro" id="IPR055278">
    <property type="entry name" value="CDC48c"/>
</dbReference>
<feature type="compositionally biased region" description="Basic and acidic residues" evidence="6">
    <location>
        <begin position="148"/>
        <end position="159"/>
    </location>
</feature>
<protein>
    <submittedName>
        <fullName evidence="8">Cell division control protein 48-like protein C</fullName>
    </submittedName>
</protein>
<dbReference type="PROSITE" id="PS00674">
    <property type="entry name" value="AAA"/>
    <property type="match status" value="2"/>
</dbReference>
<dbReference type="GO" id="GO:0016887">
    <property type="term" value="F:ATP hydrolysis activity"/>
    <property type="evidence" value="ECO:0007669"/>
    <property type="project" value="InterPro"/>
</dbReference>
<dbReference type="GO" id="GO:0005524">
    <property type="term" value="F:ATP binding"/>
    <property type="evidence" value="ECO:0007669"/>
    <property type="project" value="UniProtKB-KW"/>
</dbReference>
<keyword evidence="4" id="KW-0547">Nucleotide-binding</keyword>
<feature type="compositionally biased region" description="Low complexity" evidence="6">
    <location>
        <begin position="100"/>
        <end position="109"/>
    </location>
</feature>
<evidence type="ECO:0000256" key="3">
    <source>
        <dbReference type="ARBA" id="ARBA00022490"/>
    </source>
</evidence>
<evidence type="ECO:0000313" key="8">
    <source>
        <dbReference type="EMBL" id="JAU60944.1"/>
    </source>
</evidence>
<feature type="region of interest" description="Disordered" evidence="6">
    <location>
        <begin position="57"/>
        <end position="113"/>
    </location>
</feature>
<comment type="subcellular location">
    <subcellularLocation>
        <location evidence="1">Cytoplasm</location>
    </subcellularLocation>
</comment>
<keyword evidence="8" id="KW-0131">Cell cycle</keyword>
<dbReference type="Gene3D" id="3.40.50.300">
    <property type="entry name" value="P-loop containing nucleotide triphosphate hydrolases"/>
    <property type="match status" value="2"/>
</dbReference>
<dbReference type="InterPro" id="IPR003960">
    <property type="entry name" value="ATPase_AAA_CS"/>
</dbReference>
<keyword evidence="3" id="KW-0963">Cytoplasm</keyword>
<feature type="domain" description="AAA+ ATPase" evidence="7">
    <location>
        <begin position="506"/>
        <end position="642"/>
    </location>
</feature>
<accession>A0A1J3H1B8</accession>
<organism evidence="8">
    <name type="scientific">Noccaea caerulescens</name>
    <name type="common">Alpine penny-cress</name>
    <name type="synonym">Thlaspi caerulescens</name>
    <dbReference type="NCBI Taxonomy" id="107243"/>
    <lineage>
        <taxon>Eukaryota</taxon>
        <taxon>Viridiplantae</taxon>
        <taxon>Streptophyta</taxon>
        <taxon>Embryophyta</taxon>
        <taxon>Tracheophyta</taxon>
        <taxon>Spermatophyta</taxon>
        <taxon>Magnoliopsida</taxon>
        <taxon>eudicotyledons</taxon>
        <taxon>Gunneridae</taxon>
        <taxon>Pentapetalae</taxon>
        <taxon>rosids</taxon>
        <taxon>malvids</taxon>
        <taxon>Brassicales</taxon>
        <taxon>Brassicaceae</taxon>
        <taxon>Coluteocarpeae</taxon>
        <taxon>Noccaea</taxon>
    </lineage>
</organism>
<dbReference type="SMART" id="SM00382">
    <property type="entry name" value="AAA"/>
    <property type="match status" value="2"/>
</dbReference>
<dbReference type="Pfam" id="PF00004">
    <property type="entry name" value="AAA"/>
    <property type="match status" value="2"/>
</dbReference>
<dbReference type="AlphaFoldDB" id="A0A1J3H1B8"/>
<evidence type="ECO:0000256" key="4">
    <source>
        <dbReference type="ARBA" id="ARBA00022741"/>
    </source>
</evidence>
<evidence type="ECO:0000256" key="5">
    <source>
        <dbReference type="ARBA" id="ARBA00022840"/>
    </source>
</evidence>
<reference evidence="8" key="1">
    <citation type="submission" date="2016-07" db="EMBL/GenBank/DDBJ databases">
        <title>De novo transcriptome assembly of four accessions of the metal hyperaccumulator plant Noccaea caerulescens.</title>
        <authorList>
            <person name="Blande D."/>
            <person name="Halimaa P."/>
            <person name="Tervahauta A.I."/>
            <person name="Aarts M.G."/>
            <person name="Karenlampi S.O."/>
        </authorList>
    </citation>
    <scope>NUCLEOTIDE SEQUENCE</scope>
</reference>
<feature type="compositionally biased region" description="Basic and acidic residues" evidence="6">
    <location>
        <begin position="60"/>
        <end position="70"/>
    </location>
</feature>
<comment type="similarity">
    <text evidence="2">Belongs to the AAA ATPase family.</text>
</comment>
<feature type="domain" description="AAA+ ATPase" evidence="7">
    <location>
        <begin position="206"/>
        <end position="358"/>
    </location>
</feature>
<dbReference type="InterPro" id="IPR041569">
    <property type="entry name" value="AAA_lid_3"/>
</dbReference>
<evidence type="ECO:0000256" key="2">
    <source>
        <dbReference type="ARBA" id="ARBA00006914"/>
    </source>
</evidence>
<feature type="region of interest" description="Disordered" evidence="6">
    <location>
        <begin position="134"/>
        <end position="159"/>
    </location>
</feature>
<feature type="compositionally biased region" description="Basic and acidic residues" evidence="6">
    <location>
        <begin position="84"/>
        <end position="94"/>
    </location>
</feature>
<dbReference type="GO" id="GO:0051301">
    <property type="term" value="P:cell division"/>
    <property type="evidence" value="ECO:0007669"/>
    <property type="project" value="UniProtKB-KW"/>
</dbReference>
<evidence type="ECO:0000256" key="1">
    <source>
        <dbReference type="ARBA" id="ARBA00004496"/>
    </source>
</evidence>
<gene>
    <name evidence="8" type="ORF">LE_TR20442_c0_g1_i1_g.65165</name>
</gene>
<keyword evidence="8" id="KW-0132">Cell division</keyword>
<sequence>MGKRKGISGSVRLPNFPNLVLELCERGLTVEEIAQDLRSKHKHREWARSKPRNLLSRVKKIVDSRSKDLKEEEESNGSRKKKQRRDDDDLEQRNSDLCISSSPSSSSTSGKVLTSDDNAHFDYTGESLLVSYSNKSKRPITPSSSVETTKKKAVSSEEGNKGYHVKVKGPTFKDLGGLKGVLDKLMFDVQLPLLCPDMVRIIGMKPLSGILLHGPPGCGKSTLACAIANEAGVPFYMVSATELVTGVSGGSEEKIRELFSKAYRTAPSIIFIDEIDAIASKRENQQKGMDTRIVTQLLSCMDEKYMLLKQKESNFSDDVGSKSGHVIVIGATNRPDALDPALRRSLRFDKEICLDVPDEKAREEIFSLATRNLRLESTLDRSKIARPTSGFVGADFEVLAKNAAMVTAKRAIYARETELSSDIDICSLMKQAVSEEEEKRLFVTTSDFEEALKDFQPTLTREGFSTIPDVTWDDIGGLDHVREAFYHHVIRRFKFPEECKGFENCLETGFLLYGPPGCGKTLVAQAVANEAGVNFIHVEGPQFLNKYVGETEKAIRELFSRARMCSPCIVFFDEVDALTTKRGEQGAWVVERPLNQLLIELSGGKKRDGVVVIAATNRPHMMDPAVQRAGRFGRHIHVPLPNSVQRHSILKAIGKDFRIDPSTDLNAIARMESCENRSGADLLSLVKEAGLAALISDSKRTIKMVHFEKAFSNLKPSLTNQQVREYENIFTDFESAK</sequence>
<dbReference type="InterPro" id="IPR003959">
    <property type="entry name" value="ATPase_AAA_core"/>
</dbReference>
<evidence type="ECO:0000259" key="7">
    <source>
        <dbReference type="SMART" id="SM00382"/>
    </source>
</evidence>
<dbReference type="FunFam" id="3.40.50.300:FF:000567">
    <property type="entry name" value="ATPase, AAA family protein"/>
    <property type="match status" value="1"/>
</dbReference>
<proteinExistence type="inferred from homology"/>
<dbReference type="Gene3D" id="1.10.8.60">
    <property type="match status" value="2"/>
</dbReference>
<dbReference type="PANTHER" id="PTHR48470:SF1">
    <property type="entry name" value="CELL DIVISION CONTROL PROTEIN 48 C ISOFORM 1"/>
    <property type="match status" value="1"/>
</dbReference>
<dbReference type="PANTHER" id="PTHR48470">
    <property type="entry name" value="CELL DIVISION CONTROL PROTEIN 48 C ISOFORM 1"/>
    <property type="match status" value="1"/>
</dbReference>
<keyword evidence="5" id="KW-0067">ATP-binding</keyword>
<dbReference type="Pfam" id="PF17862">
    <property type="entry name" value="AAA_lid_3"/>
    <property type="match status" value="1"/>
</dbReference>
<dbReference type="SUPFAM" id="SSF52540">
    <property type="entry name" value="P-loop containing nucleoside triphosphate hydrolases"/>
    <property type="match status" value="2"/>
</dbReference>
<dbReference type="EMBL" id="GEVL01016397">
    <property type="protein sequence ID" value="JAU60944.1"/>
    <property type="molecule type" value="Transcribed_RNA"/>
</dbReference>
<name>A0A1J3H1B8_NOCCA</name>
<evidence type="ECO:0000256" key="6">
    <source>
        <dbReference type="SAM" id="MobiDB-lite"/>
    </source>
</evidence>
<dbReference type="FunFam" id="3.40.50.300:FF:000365">
    <property type="entry name" value="Ribosome biogenesis ATPase RIX7"/>
    <property type="match status" value="1"/>
</dbReference>
<dbReference type="InterPro" id="IPR003593">
    <property type="entry name" value="AAA+_ATPase"/>
</dbReference>
<dbReference type="InterPro" id="IPR027417">
    <property type="entry name" value="P-loop_NTPase"/>
</dbReference>
<dbReference type="GO" id="GO:0005737">
    <property type="term" value="C:cytoplasm"/>
    <property type="evidence" value="ECO:0007669"/>
    <property type="project" value="UniProtKB-SubCell"/>
</dbReference>